<organism evidence="1 2">
    <name type="scientific">Phyllosticta citribraziliensis</name>
    <dbReference type="NCBI Taxonomy" id="989973"/>
    <lineage>
        <taxon>Eukaryota</taxon>
        <taxon>Fungi</taxon>
        <taxon>Dikarya</taxon>
        <taxon>Ascomycota</taxon>
        <taxon>Pezizomycotina</taxon>
        <taxon>Dothideomycetes</taxon>
        <taxon>Dothideomycetes incertae sedis</taxon>
        <taxon>Botryosphaeriales</taxon>
        <taxon>Phyllostictaceae</taxon>
        <taxon>Phyllosticta</taxon>
    </lineage>
</organism>
<evidence type="ECO:0000313" key="1">
    <source>
        <dbReference type="EMBL" id="KAK7531545.1"/>
    </source>
</evidence>
<name>A0ABR1LA58_9PEZI</name>
<accession>A0ABR1LA58</accession>
<dbReference type="RefSeq" id="XP_066651369.1">
    <property type="nucleotide sequence ID" value="XM_066793800.1"/>
</dbReference>
<proteinExistence type="predicted"/>
<keyword evidence="2" id="KW-1185">Reference proteome</keyword>
<comment type="caution">
    <text evidence="1">The sequence shown here is derived from an EMBL/GenBank/DDBJ whole genome shotgun (WGS) entry which is preliminary data.</text>
</comment>
<dbReference type="GeneID" id="92026706"/>
<dbReference type="Proteomes" id="UP001360953">
    <property type="component" value="Unassembled WGS sequence"/>
</dbReference>
<dbReference type="EMBL" id="JBBPEH010000012">
    <property type="protein sequence ID" value="KAK7531545.1"/>
    <property type="molecule type" value="Genomic_DNA"/>
</dbReference>
<gene>
    <name evidence="1" type="ORF">J3D65DRAFT_118343</name>
</gene>
<sequence>MLPNHTPRKTHFLAPWSHLASIQSTPSQTLSRAGTRAPTFQDHTVVCIKRNTFSGTLDSSQELPELSKDVRLSGNATLVTLMEHPVVVAARPMVFCFVWHTCGVVVHTVADPWEHSSAVDISTPRPAADGYAQAMYESVSPFLGQTCLSLGATSHLIRRSSGTHGSHLSARKTIGQRPRPQLLPTGAIRSEAPASACERAQTRGLLYKSLLSLLPTFPFLFIPKSYQRIDHGALRKRHHIRSPKIPLWGRSPSSPGPEFGWLGGGVSNRRWKWSTLVVGGAHQLQWAFAAGGDPSGDTGTRCLGLLQGGWS</sequence>
<protein>
    <submittedName>
        <fullName evidence="1">Uncharacterized protein</fullName>
    </submittedName>
</protein>
<reference evidence="1 2" key="1">
    <citation type="submission" date="2024-04" db="EMBL/GenBank/DDBJ databases">
        <title>Phyllosticta paracitricarpa is synonymous to the EU quarantine fungus P. citricarpa based on phylogenomic analyses.</title>
        <authorList>
            <consortium name="Lawrence Berkeley National Laboratory"/>
            <person name="Van ingen-buijs V.A."/>
            <person name="Van westerhoven A.C."/>
            <person name="Haridas S."/>
            <person name="Skiadas P."/>
            <person name="Martin F."/>
            <person name="Groenewald J.Z."/>
            <person name="Crous P.W."/>
            <person name="Seidl M.F."/>
        </authorList>
    </citation>
    <scope>NUCLEOTIDE SEQUENCE [LARGE SCALE GENOMIC DNA]</scope>
    <source>
        <strain evidence="1 2">CPC 17464</strain>
    </source>
</reference>
<evidence type="ECO:0000313" key="2">
    <source>
        <dbReference type="Proteomes" id="UP001360953"/>
    </source>
</evidence>